<dbReference type="EMBL" id="JRLV01000023">
    <property type="protein sequence ID" value="KGO79001.1"/>
    <property type="molecule type" value="Genomic_DNA"/>
</dbReference>
<dbReference type="AlphaFoldDB" id="A0A0A2LIE8"/>
<dbReference type="eggNOG" id="ENOG502ZQW0">
    <property type="taxonomic scope" value="Bacteria"/>
</dbReference>
<name>A0A0A2LIE8_9FLAO</name>
<sequence>MLVKSYGIKDPEFESKEAITEYLIKKDMDTANVMVFKDFTSYVTAIKRGMKIPNAMFFNSAGNFVNYQKTPEDCNAKVSGFIDDIKAIDSLAEDVSFNVFKMTDFLVKPNGDKIEIEKGYDAYVLINWALYAGKLNEEKAFDWVNLLKQNEKDFKVKYYLLNCDFQDMWGLTDEQKKEIGFTVKG</sequence>
<keyword evidence="2" id="KW-1185">Reference proteome</keyword>
<evidence type="ECO:0000313" key="1">
    <source>
        <dbReference type="EMBL" id="KGO79001.1"/>
    </source>
</evidence>
<comment type="caution">
    <text evidence="1">The sequence shown here is derived from an EMBL/GenBank/DDBJ whole genome shotgun (WGS) entry which is preliminary data.</text>
</comment>
<dbReference type="Proteomes" id="UP000030129">
    <property type="component" value="Unassembled WGS sequence"/>
</dbReference>
<reference evidence="1 2" key="1">
    <citation type="submission" date="2013-09" db="EMBL/GenBank/DDBJ databases">
        <authorList>
            <person name="Zeng Z."/>
            <person name="Chen C."/>
        </authorList>
    </citation>
    <scope>NUCLEOTIDE SEQUENCE [LARGE SCALE GENOMIC DNA]</scope>
    <source>
        <strain evidence="1 2">F44-8</strain>
    </source>
</reference>
<gene>
    <name evidence="1" type="ORF">Q763_15930</name>
</gene>
<protein>
    <submittedName>
        <fullName evidence="1">Uncharacterized protein</fullName>
    </submittedName>
</protein>
<organism evidence="1 2">
    <name type="scientific">Flavobacterium beibuense F44-8</name>
    <dbReference type="NCBI Taxonomy" id="1406840"/>
    <lineage>
        <taxon>Bacteria</taxon>
        <taxon>Pseudomonadati</taxon>
        <taxon>Bacteroidota</taxon>
        <taxon>Flavobacteriia</taxon>
        <taxon>Flavobacteriales</taxon>
        <taxon>Flavobacteriaceae</taxon>
        <taxon>Flavobacterium</taxon>
    </lineage>
</organism>
<accession>A0A0A2LIE8</accession>
<evidence type="ECO:0000313" key="2">
    <source>
        <dbReference type="Proteomes" id="UP000030129"/>
    </source>
</evidence>
<proteinExistence type="predicted"/>
<dbReference type="STRING" id="1406840.Q763_15930"/>